<dbReference type="SUPFAM" id="SSF52091">
    <property type="entry name" value="SpoIIaa-like"/>
    <property type="match status" value="1"/>
</dbReference>
<comment type="caution">
    <text evidence="8">The sequence shown here is derived from an EMBL/GenBank/DDBJ whole genome shotgun (WGS) entry which is preliminary data.</text>
</comment>
<dbReference type="InterPro" id="IPR002645">
    <property type="entry name" value="STAS_dom"/>
</dbReference>
<evidence type="ECO:0000259" key="6">
    <source>
        <dbReference type="Pfam" id="PF00916"/>
    </source>
</evidence>
<evidence type="ECO:0000256" key="3">
    <source>
        <dbReference type="ARBA" id="ARBA00022989"/>
    </source>
</evidence>
<dbReference type="InterPro" id="IPR011547">
    <property type="entry name" value="SLC26A/SulP_dom"/>
</dbReference>
<feature type="domain" description="SLC26A/SulP transporter" evidence="6">
    <location>
        <begin position="94"/>
        <end position="466"/>
    </location>
</feature>
<keyword evidence="9" id="KW-1185">Reference proteome</keyword>
<dbReference type="Gene3D" id="3.30.750.24">
    <property type="entry name" value="STAS domain"/>
    <property type="match status" value="1"/>
</dbReference>
<sequence>MNIFCIGSNPVCSGNDIINDDIPEAIEVQNMDEESASFKDAGFIENTKSNGSYTTEDQSSNRSEEYLCLENTEDTKCKTQLQKGFHWVLINKEQLLAPFAVAITQIPEAVTGALIAKVNPVLALQSIWILNIVTAIIFIVTKRGRPGMISGTTPLIGLAIAELVEKKGVEYVYYAVMFAALLQIIFGTIGFSKVFRLIPFPCIQGFANAMAVHIVLAQAKFAAIAPDQSFLTEYPTRNMIEEQVGYSWKHVMSADWQFGSPMIILVSLAALSFLICFLLPKKMSIVPSCFVALALCTFIEHVVIRKVSGYKSATIQDFAIVKTPTLAPIWGNNNISLPEFNVETLQTTAVYGSSIFATGLCETLLTTHFIDETSYGKGRKDMTIIGQGFANFIAASFGGMGGSASIGQSMVALILDAYTNISTFMTGAFSCLFIYVAYDVVNIIPLGAVMGIMTWGALKLVSWTSLLTVFANVLPEQLRIKCNLDYKVPRADTFIMLVVTIVAICVDLPIAILLGVLIAVFVHVWDSSTRVVVQRIVEDGIVSYHISGSLFYATADGFKDLFELHELLDDPEEVLIVLKDTEVHDVSGMLALKKINDCFCDLDRHVAISQLSSRSKRLMEKSAYMWQGVNFVEVESTELFEDFSLSDDQVQDESKCAAIPSSLTCAPIGGANV</sequence>
<feature type="transmembrane region" description="Helical" evidence="5">
    <location>
        <begin position="453"/>
        <end position="474"/>
    </location>
</feature>
<feature type="transmembrane region" description="Helical" evidence="5">
    <location>
        <begin position="285"/>
        <end position="304"/>
    </location>
</feature>
<evidence type="ECO:0000256" key="4">
    <source>
        <dbReference type="ARBA" id="ARBA00023136"/>
    </source>
</evidence>
<dbReference type="GO" id="GO:0016020">
    <property type="term" value="C:membrane"/>
    <property type="evidence" value="ECO:0007669"/>
    <property type="project" value="UniProtKB-SubCell"/>
</dbReference>
<dbReference type="PANTHER" id="PTHR43310">
    <property type="entry name" value="SULFATE TRANSPORTER YBAR-RELATED"/>
    <property type="match status" value="1"/>
</dbReference>
<dbReference type="Pfam" id="PF00916">
    <property type="entry name" value="Sulfate_transp"/>
    <property type="match status" value="1"/>
</dbReference>
<dbReference type="Pfam" id="PF01740">
    <property type="entry name" value="STAS"/>
    <property type="match status" value="1"/>
</dbReference>
<accession>A0AAD3H230</accession>
<dbReference type="InterPro" id="IPR052706">
    <property type="entry name" value="Membrane-Transporter-like"/>
</dbReference>
<dbReference type="AlphaFoldDB" id="A0AAD3H230"/>
<evidence type="ECO:0000256" key="1">
    <source>
        <dbReference type="ARBA" id="ARBA00004141"/>
    </source>
</evidence>
<keyword evidence="2 5" id="KW-0812">Transmembrane</keyword>
<evidence type="ECO:0000313" key="9">
    <source>
        <dbReference type="Proteomes" id="UP001054902"/>
    </source>
</evidence>
<keyword evidence="3 5" id="KW-1133">Transmembrane helix</keyword>
<feature type="domain" description="STAS" evidence="7">
    <location>
        <begin position="537"/>
        <end position="622"/>
    </location>
</feature>
<protein>
    <recommendedName>
        <fullName evidence="10">STAS domain-containing protein</fullName>
    </recommendedName>
</protein>
<reference evidence="8 9" key="1">
    <citation type="journal article" date="2021" name="Sci. Rep.">
        <title>The genome of the diatom Chaetoceros tenuissimus carries an ancient integrated fragment of an extant virus.</title>
        <authorList>
            <person name="Hongo Y."/>
            <person name="Kimura K."/>
            <person name="Takaki Y."/>
            <person name="Yoshida Y."/>
            <person name="Baba S."/>
            <person name="Kobayashi G."/>
            <person name="Nagasaki K."/>
            <person name="Hano T."/>
            <person name="Tomaru Y."/>
        </authorList>
    </citation>
    <scope>NUCLEOTIDE SEQUENCE [LARGE SCALE GENOMIC DNA]</scope>
    <source>
        <strain evidence="8 9">NIES-3715</strain>
    </source>
</reference>
<feature type="transmembrane region" description="Helical" evidence="5">
    <location>
        <begin position="421"/>
        <end position="441"/>
    </location>
</feature>
<feature type="transmembrane region" description="Helical" evidence="5">
    <location>
        <begin position="389"/>
        <end position="415"/>
    </location>
</feature>
<dbReference type="CDD" id="cd07042">
    <property type="entry name" value="STAS_SulP_like_sulfate_transporter"/>
    <property type="match status" value="1"/>
</dbReference>
<feature type="transmembrane region" description="Helical" evidence="5">
    <location>
        <begin position="171"/>
        <end position="191"/>
    </location>
</feature>
<name>A0AAD3H230_9STRA</name>
<dbReference type="InterPro" id="IPR036513">
    <property type="entry name" value="STAS_dom_sf"/>
</dbReference>
<gene>
    <name evidence="8" type="ORF">CTEN210_04222</name>
</gene>
<evidence type="ECO:0008006" key="10">
    <source>
        <dbReference type="Google" id="ProtNLM"/>
    </source>
</evidence>
<comment type="subcellular location">
    <subcellularLocation>
        <location evidence="1">Membrane</location>
        <topology evidence="1">Multi-pass membrane protein</topology>
    </subcellularLocation>
</comment>
<feature type="transmembrane region" description="Helical" evidence="5">
    <location>
        <begin position="122"/>
        <end position="140"/>
    </location>
</feature>
<dbReference type="Proteomes" id="UP001054902">
    <property type="component" value="Unassembled WGS sequence"/>
</dbReference>
<organism evidence="8 9">
    <name type="scientific">Chaetoceros tenuissimus</name>
    <dbReference type="NCBI Taxonomy" id="426638"/>
    <lineage>
        <taxon>Eukaryota</taxon>
        <taxon>Sar</taxon>
        <taxon>Stramenopiles</taxon>
        <taxon>Ochrophyta</taxon>
        <taxon>Bacillariophyta</taxon>
        <taxon>Coscinodiscophyceae</taxon>
        <taxon>Chaetocerotophycidae</taxon>
        <taxon>Chaetocerotales</taxon>
        <taxon>Chaetocerotaceae</taxon>
        <taxon>Chaetoceros</taxon>
    </lineage>
</organism>
<keyword evidence="4 5" id="KW-0472">Membrane</keyword>
<feature type="transmembrane region" description="Helical" evidence="5">
    <location>
        <begin position="258"/>
        <end position="279"/>
    </location>
</feature>
<dbReference type="EMBL" id="BLLK01000023">
    <property type="protein sequence ID" value="GFH47747.1"/>
    <property type="molecule type" value="Genomic_DNA"/>
</dbReference>
<evidence type="ECO:0000256" key="5">
    <source>
        <dbReference type="SAM" id="Phobius"/>
    </source>
</evidence>
<evidence type="ECO:0000256" key="2">
    <source>
        <dbReference type="ARBA" id="ARBA00022692"/>
    </source>
</evidence>
<proteinExistence type="predicted"/>
<feature type="transmembrane region" description="Helical" evidence="5">
    <location>
        <begin position="494"/>
        <end position="525"/>
    </location>
</feature>
<dbReference type="PANTHER" id="PTHR43310:SF1">
    <property type="entry name" value="SULFATE TRANSPORTER YBAR-RELATED"/>
    <property type="match status" value="1"/>
</dbReference>
<evidence type="ECO:0000313" key="8">
    <source>
        <dbReference type="EMBL" id="GFH47747.1"/>
    </source>
</evidence>
<evidence type="ECO:0000259" key="7">
    <source>
        <dbReference type="Pfam" id="PF01740"/>
    </source>
</evidence>